<name>A0ABT2Y3F9_9MOLU</name>
<dbReference type="InterPro" id="IPR050107">
    <property type="entry name" value="ABC_carbohydrate_import_ATPase"/>
</dbReference>
<keyword evidence="7" id="KW-1185">Reference proteome</keyword>
<evidence type="ECO:0000259" key="5">
    <source>
        <dbReference type="PROSITE" id="PS50893"/>
    </source>
</evidence>
<keyword evidence="2" id="KW-0677">Repeat</keyword>
<dbReference type="InterPro" id="IPR027417">
    <property type="entry name" value="P-loop_NTPase"/>
</dbReference>
<dbReference type="Pfam" id="PF00005">
    <property type="entry name" value="ABC_tran"/>
    <property type="match status" value="2"/>
</dbReference>
<dbReference type="PANTHER" id="PTHR43790:SF9">
    <property type="entry name" value="GALACTOFURANOSE TRANSPORTER ATP-BINDING PROTEIN YTFR"/>
    <property type="match status" value="1"/>
</dbReference>
<dbReference type="PANTHER" id="PTHR43790">
    <property type="entry name" value="CARBOHYDRATE TRANSPORT ATP-BINDING PROTEIN MG119-RELATED"/>
    <property type="match status" value="1"/>
</dbReference>
<keyword evidence="1" id="KW-0813">Transport</keyword>
<dbReference type="SMART" id="SM00382">
    <property type="entry name" value="AAA"/>
    <property type="match status" value="1"/>
</dbReference>
<dbReference type="Gene3D" id="3.40.50.300">
    <property type="entry name" value="P-loop containing nucleotide triphosphate hydrolases"/>
    <property type="match status" value="2"/>
</dbReference>
<dbReference type="PROSITE" id="PS00211">
    <property type="entry name" value="ABC_TRANSPORTER_1"/>
    <property type="match status" value="1"/>
</dbReference>
<gene>
    <name evidence="6" type="ORF">N7548_00305</name>
</gene>
<dbReference type="PROSITE" id="PS50893">
    <property type="entry name" value="ABC_TRANSPORTER_2"/>
    <property type="match status" value="2"/>
</dbReference>
<keyword evidence="3" id="KW-0547">Nucleotide-binding</keyword>
<dbReference type="Proteomes" id="UP001177160">
    <property type="component" value="Unassembled WGS sequence"/>
</dbReference>
<evidence type="ECO:0000313" key="7">
    <source>
        <dbReference type="Proteomes" id="UP001177160"/>
    </source>
</evidence>
<dbReference type="EMBL" id="JAOVQM010000001">
    <property type="protein sequence ID" value="MCV2231267.1"/>
    <property type="molecule type" value="Genomic_DNA"/>
</dbReference>
<dbReference type="SUPFAM" id="SSF52540">
    <property type="entry name" value="P-loop containing nucleoside triphosphate hydrolases"/>
    <property type="match status" value="2"/>
</dbReference>
<accession>A0ABT2Y3F9</accession>
<proteinExistence type="predicted"/>
<dbReference type="CDD" id="cd03215">
    <property type="entry name" value="ABC_Carb_Monos_II"/>
    <property type="match status" value="1"/>
</dbReference>
<keyword evidence="4 6" id="KW-0067">ATP-binding</keyword>
<comment type="caution">
    <text evidence="6">The sequence shown here is derived from an EMBL/GenBank/DDBJ whole genome shotgun (WGS) entry which is preliminary data.</text>
</comment>
<evidence type="ECO:0000256" key="1">
    <source>
        <dbReference type="ARBA" id="ARBA00022448"/>
    </source>
</evidence>
<feature type="domain" description="ABC transporter" evidence="5">
    <location>
        <begin position="6"/>
        <end position="244"/>
    </location>
</feature>
<reference evidence="6" key="1">
    <citation type="submission" date="2022-09" db="EMBL/GenBank/DDBJ databases">
        <title>Novel Mycoplasma species identified in domestic and wild animals.</title>
        <authorList>
            <person name="Volokhov D.V."/>
            <person name="Furtak V.A."/>
            <person name="Zagorodnyaya T.A."/>
        </authorList>
    </citation>
    <scope>NUCLEOTIDE SEQUENCE</scope>
    <source>
        <strain evidence="6">Oakley</strain>
    </source>
</reference>
<protein>
    <submittedName>
        <fullName evidence="6">Sugar ABC transporter ATP-binding protein</fullName>
    </submittedName>
</protein>
<evidence type="ECO:0000256" key="4">
    <source>
        <dbReference type="ARBA" id="ARBA00022840"/>
    </source>
</evidence>
<dbReference type="InterPro" id="IPR003593">
    <property type="entry name" value="AAA+_ATPase"/>
</dbReference>
<dbReference type="RefSeq" id="WP_263607380.1">
    <property type="nucleotide sequence ID" value="NZ_JAOVQM010000001.1"/>
</dbReference>
<dbReference type="InterPro" id="IPR003439">
    <property type="entry name" value="ABC_transporter-like_ATP-bd"/>
</dbReference>
<dbReference type="GO" id="GO:0005524">
    <property type="term" value="F:ATP binding"/>
    <property type="evidence" value="ECO:0007669"/>
    <property type="project" value="UniProtKB-KW"/>
</dbReference>
<evidence type="ECO:0000313" key="6">
    <source>
        <dbReference type="EMBL" id="MCV2231267.1"/>
    </source>
</evidence>
<feature type="domain" description="ABC transporter" evidence="5">
    <location>
        <begin position="261"/>
        <end position="500"/>
    </location>
</feature>
<sequence length="500" mass="56593">MHEPLMKILKMSKNFGPTKALKSVDVSFYNGEIRGLVGENGSGKSTITSIISGMQRQSDGKMYFRNALWQPQSMAEAQKFGIGMVLQEASTIKNVTVAENIYAGNFDLFTKFGILDKNKMNRAASELLKKLGINHINATDMINKYNYEDCKLIEIARCMRDDLEILILDETTTAISHEGRDLVYKIMQRFKQEGKSVIFISHDINEIISQCTHLSVLRDGQIVGHLEPEDMHKNDVVQRIRTLMVGRDIGDEYYRKDYDYSCSPDVALEFNNVSVGDLKRISFQLHKGEILGFGGLNGSGMHIIARAAFGLETPDEGEVLRHGQIVKNPHDAITKDIGFISKNRDEEAVVLKASILENIVLPSLSQLKKFGFVNPLKEKKISKKEMNFYSIKARNVSQIVNTLSGGNKQKVSFAKWTSRNSEVIIMVCPTRGVDVGVKQSMYKLMYQMKKQGKSILMISEELPELIGMSDRIIIMKNNEITKEFYRSEQLSEQDIIQYMI</sequence>
<organism evidence="6 7">
    <name type="scientific">Paracholeplasma manati</name>
    <dbReference type="NCBI Taxonomy" id="591373"/>
    <lineage>
        <taxon>Bacteria</taxon>
        <taxon>Bacillati</taxon>
        <taxon>Mycoplasmatota</taxon>
        <taxon>Mollicutes</taxon>
        <taxon>Acholeplasmatales</taxon>
        <taxon>Acholeplasmataceae</taxon>
        <taxon>Paracholeplasma</taxon>
    </lineage>
</organism>
<evidence type="ECO:0000256" key="2">
    <source>
        <dbReference type="ARBA" id="ARBA00022737"/>
    </source>
</evidence>
<evidence type="ECO:0000256" key="3">
    <source>
        <dbReference type="ARBA" id="ARBA00022741"/>
    </source>
</evidence>
<dbReference type="InterPro" id="IPR017871">
    <property type="entry name" value="ABC_transporter-like_CS"/>
</dbReference>